<reference evidence="9" key="1">
    <citation type="submission" date="2018-05" db="EMBL/GenBank/DDBJ databases">
        <authorList>
            <person name="Lanie J.A."/>
            <person name="Ng W.-L."/>
            <person name="Kazmierczak K.M."/>
            <person name="Andrzejewski T.M."/>
            <person name="Davidsen T.M."/>
            <person name="Wayne K.J."/>
            <person name="Tettelin H."/>
            <person name="Glass J.I."/>
            <person name="Rusch D."/>
            <person name="Podicherti R."/>
            <person name="Tsui H.-C.T."/>
            <person name="Winkler M.E."/>
        </authorList>
    </citation>
    <scope>NUCLEOTIDE SEQUENCE</scope>
</reference>
<dbReference type="EMBL" id="UINC01006398">
    <property type="protein sequence ID" value="SVA27290.1"/>
    <property type="molecule type" value="Genomic_DNA"/>
</dbReference>
<organism evidence="9">
    <name type="scientific">marine metagenome</name>
    <dbReference type="NCBI Taxonomy" id="408172"/>
    <lineage>
        <taxon>unclassified sequences</taxon>
        <taxon>metagenomes</taxon>
        <taxon>ecological metagenomes</taxon>
    </lineage>
</organism>
<sequence length="302" mass="34342">MNRSSGFLAWFMDPKRRGPMLIAPAITLLLLVNIIPLMWSFGLSFFKYRANTLKLPKFSWFYSYEKVLTKDNIWETFQTTAIIVAGSVGVQMILGFLLALLFASQFPLRKILLMLVLAPMMLSNVAVAIYFKLFYEPEFGLLSQFVQSFITGEMYVLLATPAGALIGVIFADAWQWTPFVMLLVLAGLVSVPKHLYEAAEIDRMSWWRKFTTITFPYVRSLLLLAVLFRTIETVKIFDLVFILTNGGPGTATETIGVLVYRTAFQFFRTSNSAAMGYILLFAVIVLTSLYLYVIKQRESEEI</sequence>
<dbReference type="PROSITE" id="PS50928">
    <property type="entry name" value="ABC_TM1"/>
    <property type="match status" value="1"/>
</dbReference>
<evidence type="ECO:0000313" key="9">
    <source>
        <dbReference type="EMBL" id="SVA27290.1"/>
    </source>
</evidence>
<dbReference type="InterPro" id="IPR000515">
    <property type="entry name" value="MetI-like"/>
</dbReference>
<feature type="transmembrane region" description="Helical" evidence="7">
    <location>
        <begin position="81"/>
        <end position="104"/>
    </location>
</feature>
<dbReference type="AlphaFoldDB" id="A0A381UGM3"/>
<feature type="transmembrane region" description="Helical" evidence="7">
    <location>
        <begin position="274"/>
        <end position="293"/>
    </location>
</feature>
<evidence type="ECO:0000256" key="2">
    <source>
        <dbReference type="ARBA" id="ARBA00022448"/>
    </source>
</evidence>
<keyword evidence="3" id="KW-1003">Cell membrane</keyword>
<dbReference type="PANTHER" id="PTHR43005:SF2">
    <property type="entry name" value="INTEGRAL MEMBRANE SUGAR TRANSPORT PROTEIN"/>
    <property type="match status" value="1"/>
</dbReference>
<dbReference type="Gene3D" id="1.10.3720.10">
    <property type="entry name" value="MetI-like"/>
    <property type="match status" value="1"/>
</dbReference>
<evidence type="ECO:0000256" key="6">
    <source>
        <dbReference type="ARBA" id="ARBA00023136"/>
    </source>
</evidence>
<feature type="transmembrane region" description="Helical" evidence="7">
    <location>
        <begin position="21"/>
        <end position="46"/>
    </location>
</feature>
<dbReference type="Pfam" id="PF00528">
    <property type="entry name" value="BPD_transp_1"/>
    <property type="match status" value="1"/>
</dbReference>
<feature type="transmembrane region" description="Helical" evidence="7">
    <location>
        <begin position="111"/>
        <end position="131"/>
    </location>
</feature>
<gene>
    <name evidence="9" type="ORF">METZ01_LOCUS80144</name>
</gene>
<dbReference type="CDD" id="cd06261">
    <property type="entry name" value="TM_PBP2"/>
    <property type="match status" value="1"/>
</dbReference>
<dbReference type="SUPFAM" id="SSF161098">
    <property type="entry name" value="MetI-like"/>
    <property type="match status" value="1"/>
</dbReference>
<evidence type="ECO:0000259" key="8">
    <source>
        <dbReference type="PROSITE" id="PS50928"/>
    </source>
</evidence>
<proteinExistence type="predicted"/>
<protein>
    <recommendedName>
        <fullName evidence="8">ABC transmembrane type-1 domain-containing protein</fullName>
    </recommendedName>
</protein>
<dbReference type="PANTHER" id="PTHR43005">
    <property type="entry name" value="BLR7065 PROTEIN"/>
    <property type="match status" value="1"/>
</dbReference>
<keyword evidence="5 7" id="KW-1133">Transmembrane helix</keyword>
<accession>A0A381UGM3</accession>
<evidence type="ECO:0000256" key="7">
    <source>
        <dbReference type="SAM" id="Phobius"/>
    </source>
</evidence>
<comment type="subcellular location">
    <subcellularLocation>
        <location evidence="1">Cell membrane</location>
        <topology evidence="1">Multi-pass membrane protein</topology>
    </subcellularLocation>
</comment>
<dbReference type="GO" id="GO:0055085">
    <property type="term" value="P:transmembrane transport"/>
    <property type="evidence" value="ECO:0007669"/>
    <property type="project" value="InterPro"/>
</dbReference>
<evidence type="ECO:0000256" key="1">
    <source>
        <dbReference type="ARBA" id="ARBA00004651"/>
    </source>
</evidence>
<feature type="domain" description="ABC transmembrane type-1" evidence="8">
    <location>
        <begin position="77"/>
        <end position="290"/>
    </location>
</feature>
<dbReference type="InterPro" id="IPR035906">
    <property type="entry name" value="MetI-like_sf"/>
</dbReference>
<name>A0A381UGM3_9ZZZZ</name>
<feature type="transmembrane region" description="Helical" evidence="7">
    <location>
        <begin position="164"/>
        <end position="189"/>
    </location>
</feature>
<keyword evidence="2" id="KW-0813">Transport</keyword>
<feature type="transmembrane region" description="Helical" evidence="7">
    <location>
        <begin position="210"/>
        <end position="231"/>
    </location>
</feature>
<dbReference type="GO" id="GO:0005886">
    <property type="term" value="C:plasma membrane"/>
    <property type="evidence" value="ECO:0007669"/>
    <property type="project" value="UniProtKB-SubCell"/>
</dbReference>
<keyword evidence="6 7" id="KW-0472">Membrane</keyword>
<keyword evidence="4 7" id="KW-0812">Transmembrane</keyword>
<evidence type="ECO:0000256" key="5">
    <source>
        <dbReference type="ARBA" id="ARBA00022989"/>
    </source>
</evidence>
<evidence type="ECO:0000256" key="4">
    <source>
        <dbReference type="ARBA" id="ARBA00022692"/>
    </source>
</evidence>
<evidence type="ECO:0000256" key="3">
    <source>
        <dbReference type="ARBA" id="ARBA00022475"/>
    </source>
</evidence>